<reference evidence="4 5" key="1">
    <citation type="submission" date="2019-04" db="EMBL/GenBank/DDBJ databases">
        <title>Herbidospora sp. NEAU-GS14.nov., a novel actinomycete isolated from soil.</title>
        <authorList>
            <person name="Han L."/>
        </authorList>
    </citation>
    <scope>NUCLEOTIDE SEQUENCE [LARGE SCALE GENOMIC DNA]</scope>
    <source>
        <strain evidence="4 5">NEAU-GS14</strain>
    </source>
</reference>
<dbReference type="Proteomes" id="UP000308705">
    <property type="component" value="Unassembled WGS sequence"/>
</dbReference>
<dbReference type="PANTHER" id="PTHR36933:SF1">
    <property type="entry name" value="SLL0788 PROTEIN"/>
    <property type="match status" value="1"/>
</dbReference>
<evidence type="ECO:0000313" key="4">
    <source>
        <dbReference type="EMBL" id="TKK90184.1"/>
    </source>
</evidence>
<organism evidence="4 5">
    <name type="scientific">Herbidospora galbida</name>
    <dbReference type="NCBI Taxonomy" id="2575442"/>
    <lineage>
        <taxon>Bacteria</taxon>
        <taxon>Bacillati</taxon>
        <taxon>Actinomycetota</taxon>
        <taxon>Actinomycetes</taxon>
        <taxon>Streptosporangiales</taxon>
        <taxon>Streptosporangiaceae</taxon>
        <taxon>Herbidospora</taxon>
    </lineage>
</organism>
<dbReference type="AlphaFoldDB" id="A0A4U3MND3"/>
<dbReference type="PROSITE" id="PS51257">
    <property type="entry name" value="PROKAR_LIPOPROTEIN"/>
    <property type="match status" value="1"/>
</dbReference>
<dbReference type="RefSeq" id="WP_137246221.1">
    <property type="nucleotide sequence ID" value="NZ_SZQA01000004.1"/>
</dbReference>
<proteinExistence type="predicted"/>
<evidence type="ECO:0000256" key="2">
    <source>
        <dbReference type="SAM" id="SignalP"/>
    </source>
</evidence>
<dbReference type="Pfam" id="PF03713">
    <property type="entry name" value="DUF305"/>
    <property type="match status" value="1"/>
</dbReference>
<feature type="region of interest" description="Disordered" evidence="1">
    <location>
        <begin position="22"/>
        <end position="74"/>
    </location>
</feature>
<dbReference type="EMBL" id="SZQA01000004">
    <property type="protein sequence ID" value="TKK90184.1"/>
    <property type="molecule type" value="Genomic_DNA"/>
</dbReference>
<feature type="signal peptide" evidence="2">
    <location>
        <begin position="1"/>
        <end position="28"/>
    </location>
</feature>
<feature type="domain" description="DUF305" evidence="3">
    <location>
        <begin position="78"/>
        <end position="216"/>
    </location>
</feature>
<dbReference type="InterPro" id="IPR005183">
    <property type="entry name" value="DUF305_CopM-like"/>
</dbReference>
<protein>
    <submittedName>
        <fullName evidence="4">DUF305 domain-containing protein</fullName>
    </submittedName>
</protein>
<accession>A0A4U3MND3</accession>
<evidence type="ECO:0000313" key="5">
    <source>
        <dbReference type="Proteomes" id="UP000308705"/>
    </source>
</evidence>
<keyword evidence="5" id="KW-1185">Reference proteome</keyword>
<dbReference type="PANTHER" id="PTHR36933">
    <property type="entry name" value="SLL0788 PROTEIN"/>
    <property type="match status" value="1"/>
</dbReference>
<feature type="compositionally biased region" description="Low complexity" evidence="1">
    <location>
        <begin position="22"/>
        <end position="70"/>
    </location>
</feature>
<evidence type="ECO:0000256" key="1">
    <source>
        <dbReference type="SAM" id="MobiDB-lite"/>
    </source>
</evidence>
<dbReference type="OrthoDB" id="26872at2"/>
<feature type="chain" id="PRO_5020896104" evidence="2">
    <location>
        <begin position="29"/>
        <end position="221"/>
    </location>
</feature>
<sequence length="221" mass="23074">MTTFRRIAVPALAAMALISGCSSESGTAATPPPAASSSAPAIPTVTASQEPQATEAVEEPTATEAPEVVADAGPNETDKTFAATLITHNLQAYDLTGLAGTAAGDQWVRDFAAEIRAAREPEVETLKGWLAEWGVEPLERGKPMPGLISDKDMADLAGSAGAAFDERFVALMIQHQKGALALAEEETAGGEYGPGVQMANAIIESGQKHLKELQKYQKSLK</sequence>
<evidence type="ECO:0000259" key="3">
    <source>
        <dbReference type="Pfam" id="PF03713"/>
    </source>
</evidence>
<keyword evidence="2" id="KW-0732">Signal</keyword>
<dbReference type="Gene3D" id="1.20.1260.10">
    <property type="match status" value="1"/>
</dbReference>
<name>A0A4U3MND3_9ACTN</name>
<comment type="caution">
    <text evidence="4">The sequence shown here is derived from an EMBL/GenBank/DDBJ whole genome shotgun (WGS) entry which is preliminary data.</text>
</comment>
<dbReference type="InterPro" id="IPR012347">
    <property type="entry name" value="Ferritin-like"/>
</dbReference>
<gene>
    <name evidence="4" type="ORF">FDA94_07145</name>
</gene>